<evidence type="ECO:0000313" key="5">
    <source>
        <dbReference type="Proteomes" id="UP000235145"/>
    </source>
</evidence>
<proteinExistence type="predicted"/>
<protein>
    <recommendedName>
        <fullName evidence="6">Integrase catalytic domain-containing protein</fullName>
    </recommendedName>
</protein>
<dbReference type="EMBL" id="NBSK02000004">
    <property type="protein sequence ID" value="KAJ0211326.1"/>
    <property type="molecule type" value="Genomic_DNA"/>
</dbReference>
<dbReference type="InterPro" id="IPR012337">
    <property type="entry name" value="RNaseH-like_sf"/>
</dbReference>
<feature type="compositionally biased region" description="Polar residues" evidence="1">
    <location>
        <begin position="107"/>
        <end position="119"/>
    </location>
</feature>
<gene>
    <name evidence="4" type="ORF">LSAT_V11C400226510</name>
</gene>
<feature type="domain" description="GAG-pre-integrase" evidence="2">
    <location>
        <begin position="281"/>
        <end position="348"/>
    </location>
</feature>
<organism evidence="4 5">
    <name type="scientific">Lactuca sativa</name>
    <name type="common">Garden lettuce</name>
    <dbReference type="NCBI Taxonomy" id="4236"/>
    <lineage>
        <taxon>Eukaryota</taxon>
        <taxon>Viridiplantae</taxon>
        <taxon>Streptophyta</taxon>
        <taxon>Embryophyta</taxon>
        <taxon>Tracheophyta</taxon>
        <taxon>Spermatophyta</taxon>
        <taxon>Magnoliopsida</taxon>
        <taxon>eudicotyledons</taxon>
        <taxon>Gunneridae</taxon>
        <taxon>Pentapetalae</taxon>
        <taxon>asterids</taxon>
        <taxon>campanulids</taxon>
        <taxon>Asterales</taxon>
        <taxon>Asteraceae</taxon>
        <taxon>Cichorioideae</taxon>
        <taxon>Cichorieae</taxon>
        <taxon>Lactucinae</taxon>
        <taxon>Lactuca</taxon>
    </lineage>
</organism>
<accession>A0A9R1XFS6</accession>
<dbReference type="Pfam" id="PF22936">
    <property type="entry name" value="Pol_BBD"/>
    <property type="match status" value="1"/>
</dbReference>
<dbReference type="Proteomes" id="UP000235145">
    <property type="component" value="Unassembled WGS sequence"/>
</dbReference>
<sequence>MKPDETASTYLLRAQEYSDALANIGEPVKEKDLVMLVISGLWEEYNGLKSILLARQAPTSFQDLHGLLADHDFMIKKTSPVVAPVQAFTTTSSNRCGSNNRRGRGNYNTKPGGTRNQFPWASTQNTVYGTCNRCGIGHIPSQCPNHDPNTIRSCPQPFANFAENRARTTTWLPDTGSNNHVSHDLSSIDSHTPYFSEDVLHVCNGTGLPILHIGSTRFYSPTKMFSLSNILHVPEIKKKNLLSVQKFCLDNDVFLEVHSSFFAVKDNTTKVTLFTGPSNNGLYSIRLPSFQRLPKVAFTTFKAPSDIWHQRLRNPHPQRLNFMCSKYCLPVSSKITDPFCNSCLIGKSSKLHLSTSSFNSQKFLDLVVCDVWGPAPVSSIDGHNYFLLCVDDFSRFMWIFPLKRKSDVFDVFKQFLIITERQFSTKIKSVQTDWGGGGGRISQVNSILQLSWHPSPALLPSYK</sequence>
<evidence type="ECO:0000259" key="2">
    <source>
        <dbReference type="Pfam" id="PF13976"/>
    </source>
</evidence>
<evidence type="ECO:0000259" key="3">
    <source>
        <dbReference type="Pfam" id="PF22936"/>
    </source>
</evidence>
<feature type="region of interest" description="Disordered" evidence="1">
    <location>
        <begin position="92"/>
        <end position="119"/>
    </location>
</feature>
<feature type="domain" description="Retrovirus-related Pol polyprotein from transposon TNT 1-94-like beta-barrel" evidence="3">
    <location>
        <begin position="171"/>
        <end position="247"/>
    </location>
</feature>
<keyword evidence="5" id="KW-1185">Reference proteome</keyword>
<reference evidence="4 5" key="1">
    <citation type="journal article" date="2017" name="Nat. Commun.">
        <title>Genome assembly with in vitro proximity ligation data and whole-genome triplication in lettuce.</title>
        <authorList>
            <person name="Reyes-Chin-Wo S."/>
            <person name="Wang Z."/>
            <person name="Yang X."/>
            <person name="Kozik A."/>
            <person name="Arikit S."/>
            <person name="Song C."/>
            <person name="Xia L."/>
            <person name="Froenicke L."/>
            <person name="Lavelle D.O."/>
            <person name="Truco M.J."/>
            <person name="Xia R."/>
            <person name="Zhu S."/>
            <person name="Xu C."/>
            <person name="Xu H."/>
            <person name="Xu X."/>
            <person name="Cox K."/>
            <person name="Korf I."/>
            <person name="Meyers B.C."/>
            <person name="Michelmore R.W."/>
        </authorList>
    </citation>
    <scope>NUCLEOTIDE SEQUENCE [LARGE SCALE GENOMIC DNA]</scope>
    <source>
        <strain evidence="5">cv. Salinas</strain>
        <tissue evidence="4">Seedlings</tissue>
    </source>
</reference>
<dbReference type="SUPFAM" id="SSF53098">
    <property type="entry name" value="Ribonuclease H-like"/>
    <property type="match status" value="1"/>
</dbReference>
<dbReference type="GO" id="GO:0003676">
    <property type="term" value="F:nucleic acid binding"/>
    <property type="evidence" value="ECO:0007669"/>
    <property type="project" value="InterPro"/>
</dbReference>
<evidence type="ECO:0000256" key="1">
    <source>
        <dbReference type="SAM" id="MobiDB-lite"/>
    </source>
</evidence>
<comment type="caution">
    <text evidence="4">The sequence shown here is derived from an EMBL/GenBank/DDBJ whole genome shotgun (WGS) entry which is preliminary data.</text>
</comment>
<dbReference type="PANTHER" id="PTHR47481">
    <property type="match status" value="1"/>
</dbReference>
<dbReference type="Gene3D" id="3.30.420.10">
    <property type="entry name" value="Ribonuclease H-like superfamily/Ribonuclease H"/>
    <property type="match status" value="1"/>
</dbReference>
<dbReference type="PANTHER" id="PTHR47481:SF39">
    <property type="entry name" value="TRANSCRIPTION FACTOR INTERACTOR AND REGULATOR CCHC(ZN) FAMILY"/>
    <property type="match status" value="1"/>
</dbReference>
<dbReference type="InterPro" id="IPR054722">
    <property type="entry name" value="PolX-like_BBD"/>
</dbReference>
<dbReference type="InterPro" id="IPR036397">
    <property type="entry name" value="RNaseH_sf"/>
</dbReference>
<dbReference type="Pfam" id="PF13976">
    <property type="entry name" value="gag_pre-integrs"/>
    <property type="match status" value="1"/>
</dbReference>
<name>A0A9R1XFS6_LACSA</name>
<evidence type="ECO:0000313" key="4">
    <source>
        <dbReference type="EMBL" id="KAJ0211326.1"/>
    </source>
</evidence>
<evidence type="ECO:0008006" key="6">
    <source>
        <dbReference type="Google" id="ProtNLM"/>
    </source>
</evidence>
<dbReference type="InterPro" id="IPR025724">
    <property type="entry name" value="GAG-pre-integrase_dom"/>
</dbReference>
<dbReference type="AlphaFoldDB" id="A0A9R1XFS6"/>